<feature type="compositionally biased region" description="Basic residues" evidence="1">
    <location>
        <begin position="136"/>
        <end position="148"/>
    </location>
</feature>
<dbReference type="Gramene" id="RZC63259">
    <property type="protein sequence ID" value="RZC63259"/>
    <property type="gene ID" value="C5167_025007"/>
</dbReference>
<feature type="region of interest" description="Disordered" evidence="1">
    <location>
        <begin position="84"/>
        <end position="107"/>
    </location>
</feature>
<keyword evidence="3" id="KW-1185">Reference proteome</keyword>
<evidence type="ECO:0000313" key="2">
    <source>
        <dbReference type="EMBL" id="RZC63259.1"/>
    </source>
</evidence>
<reference evidence="2 3" key="1">
    <citation type="journal article" date="2018" name="Science">
        <title>The opium poppy genome and morphinan production.</title>
        <authorList>
            <person name="Guo L."/>
            <person name="Winzer T."/>
            <person name="Yang X."/>
            <person name="Li Y."/>
            <person name="Ning Z."/>
            <person name="He Z."/>
            <person name="Teodor R."/>
            <person name="Lu Y."/>
            <person name="Bowser T.A."/>
            <person name="Graham I.A."/>
            <person name="Ye K."/>
        </authorList>
    </citation>
    <scope>NUCLEOTIDE SEQUENCE [LARGE SCALE GENOMIC DNA]</scope>
    <source>
        <strain evidence="3">cv. HN1</strain>
        <tissue evidence="2">Leaves</tissue>
    </source>
</reference>
<feature type="region of interest" description="Disordered" evidence="1">
    <location>
        <begin position="1"/>
        <end position="20"/>
    </location>
</feature>
<feature type="region of interest" description="Disordered" evidence="1">
    <location>
        <begin position="38"/>
        <end position="60"/>
    </location>
</feature>
<evidence type="ECO:0000313" key="3">
    <source>
        <dbReference type="Proteomes" id="UP000316621"/>
    </source>
</evidence>
<accession>A0A4Y7JU13</accession>
<dbReference type="Proteomes" id="UP000316621">
    <property type="component" value="Chromosome 5"/>
</dbReference>
<dbReference type="EMBL" id="CM010719">
    <property type="protein sequence ID" value="RZC63259.1"/>
    <property type="molecule type" value="Genomic_DNA"/>
</dbReference>
<sequence length="148" mass="17356">FFYPPASDPQEPRKEIRSRRKAKLYLLEEEKKARELLDKNKEIGQGEGFSSPSDKNKGKEIVLYSPPLSTERNDYRQEVHMLENSTSTYDGRHTQSNFEHDISTSRRKNWKNMARNACKDFDCEINKDDSAIGNTSRRKRQKNMARNV</sequence>
<protein>
    <submittedName>
        <fullName evidence="2">Uncharacterized protein</fullName>
    </submittedName>
</protein>
<feature type="non-terminal residue" evidence="2">
    <location>
        <position position="1"/>
    </location>
</feature>
<organism evidence="2 3">
    <name type="scientific">Papaver somniferum</name>
    <name type="common">Opium poppy</name>
    <dbReference type="NCBI Taxonomy" id="3469"/>
    <lineage>
        <taxon>Eukaryota</taxon>
        <taxon>Viridiplantae</taxon>
        <taxon>Streptophyta</taxon>
        <taxon>Embryophyta</taxon>
        <taxon>Tracheophyta</taxon>
        <taxon>Spermatophyta</taxon>
        <taxon>Magnoliopsida</taxon>
        <taxon>Ranunculales</taxon>
        <taxon>Papaveraceae</taxon>
        <taxon>Papaveroideae</taxon>
        <taxon>Papaver</taxon>
    </lineage>
</organism>
<name>A0A4Y7JU13_PAPSO</name>
<feature type="compositionally biased region" description="Basic and acidic residues" evidence="1">
    <location>
        <begin position="90"/>
        <end position="104"/>
    </location>
</feature>
<dbReference type="AlphaFoldDB" id="A0A4Y7JU13"/>
<proteinExistence type="predicted"/>
<evidence type="ECO:0000256" key="1">
    <source>
        <dbReference type="SAM" id="MobiDB-lite"/>
    </source>
</evidence>
<feature type="region of interest" description="Disordered" evidence="1">
    <location>
        <begin position="129"/>
        <end position="148"/>
    </location>
</feature>
<gene>
    <name evidence="2" type="ORF">C5167_025007</name>
</gene>